<reference evidence="3" key="1">
    <citation type="submission" date="2016-10" db="EMBL/GenBank/DDBJ databases">
        <authorList>
            <person name="Varghese N."/>
            <person name="Submissions S."/>
        </authorList>
    </citation>
    <scope>NUCLEOTIDE SEQUENCE [LARGE SCALE GENOMIC DNA]</scope>
    <source>
        <strain evidence="3">DSM 28881</strain>
    </source>
</reference>
<keyword evidence="1" id="KW-0812">Transmembrane</keyword>
<protein>
    <submittedName>
        <fullName evidence="2">Lysylphosphatidylglycerol synthase TM region</fullName>
    </submittedName>
</protein>
<feature type="transmembrane region" description="Helical" evidence="1">
    <location>
        <begin position="231"/>
        <end position="256"/>
    </location>
</feature>
<feature type="transmembrane region" description="Helical" evidence="1">
    <location>
        <begin position="288"/>
        <end position="313"/>
    </location>
</feature>
<evidence type="ECO:0000313" key="2">
    <source>
        <dbReference type="EMBL" id="SFI51562.1"/>
    </source>
</evidence>
<keyword evidence="3" id="KW-1185">Reference proteome</keyword>
<dbReference type="RefSeq" id="WP_090836549.1">
    <property type="nucleotide sequence ID" value="NZ_FORM01000001.1"/>
</dbReference>
<feature type="transmembrane region" description="Helical" evidence="1">
    <location>
        <begin position="129"/>
        <end position="155"/>
    </location>
</feature>
<proteinExistence type="predicted"/>
<feature type="transmembrane region" description="Helical" evidence="1">
    <location>
        <begin position="167"/>
        <end position="185"/>
    </location>
</feature>
<dbReference type="Proteomes" id="UP000199559">
    <property type="component" value="Unassembled WGS sequence"/>
</dbReference>
<gene>
    <name evidence="2" type="ORF">SAMN05443431_101117</name>
</gene>
<evidence type="ECO:0000256" key="1">
    <source>
        <dbReference type="SAM" id="Phobius"/>
    </source>
</evidence>
<accession>A0A1I3IUF0</accession>
<dbReference type="STRING" id="1144750.SAMN05443431_101117"/>
<evidence type="ECO:0000313" key="3">
    <source>
        <dbReference type="Proteomes" id="UP000199559"/>
    </source>
</evidence>
<feature type="transmembrane region" description="Helical" evidence="1">
    <location>
        <begin position="205"/>
        <end position="225"/>
    </location>
</feature>
<organism evidence="2 3">
    <name type="scientific">Olleya namhaensis</name>
    <dbReference type="NCBI Taxonomy" id="1144750"/>
    <lineage>
        <taxon>Bacteria</taxon>
        <taxon>Pseudomonadati</taxon>
        <taxon>Bacteroidota</taxon>
        <taxon>Flavobacteriia</taxon>
        <taxon>Flavobacteriales</taxon>
        <taxon>Flavobacteriaceae</taxon>
    </lineage>
</organism>
<name>A0A1I3IUF0_9FLAO</name>
<keyword evidence="1" id="KW-1133">Transmembrane helix</keyword>
<dbReference type="EMBL" id="FORM01000001">
    <property type="protein sequence ID" value="SFI51562.1"/>
    <property type="molecule type" value="Genomic_DNA"/>
</dbReference>
<feature type="transmembrane region" description="Helical" evidence="1">
    <location>
        <begin position="12"/>
        <end position="30"/>
    </location>
</feature>
<sequence length="322" mass="36683">MHSSLPYKTKQFFFVLIKLSIVVGAFYFIYHKLTRTDSLDVNGFFQFLKDNKVFSIKNSVLLVFLSSLNWFIEIIKWRFLVSKLKALTFFEALEQSLGSLTASLFTPNRIGEYGAKAIYYSKPYRKRILLTNLIGNIMQMTITIVLGGIGFAFYYKTYPISIDFFKISRGILIILSVAILSIIGIKKTKYKIKGFSIKKIKDYLATLGTNYITLGLCLSFLRYAVFSFQFYYILILFGITLSYPESIVIITSLYLLASIIPTISIFDVVIKGSLAIYLFGAANVTELPVLSCILLMWLLNFALPSIFGSYYVLNFNLSKLNS</sequence>
<feature type="transmembrane region" description="Helical" evidence="1">
    <location>
        <begin position="54"/>
        <end position="75"/>
    </location>
</feature>
<feature type="transmembrane region" description="Helical" evidence="1">
    <location>
        <begin position="263"/>
        <end position="282"/>
    </location>
</feature>
<dbReference type="AlphaFoldDB" id="A0A1I3IUF0"/>
<keyword evidence="1" id="KW-0472">Membrane</keyword>